<accession>A0A4Y7PTB7</accession>
<proteinExistence type="predicted"/>
<evidence type="ECO:0000313" key="3">
    <source>
        <dbReference type="Proteomes" id="UP000294933"/>
    </source>
</evidence>
<feature type="region of interest" description="Disordered" evidence="1">
    <location>
        <begin position="99"/>
        <end position="130"/>
    </location>
</feature>
<keyword evidence="3" id="KW-1185">Reference proteome</keyword>
<sequence>MTAKGNIGQWGVVVSEINEPLTAILVNRLVLNLRQVSHLHEGNAPALRGTGTIHEPVFATNSFLGNLGAPLRVGPEDEDEIEEVGVDDGAEVVGGYRIVDQSDSTEDVRDPSSPLLFPNPTSPALSFHKT</sequence>
<reference evidence="2 3" key="1">
    <citation type="submission" date="2018-06" db="EMBL/GenBank/DDBJ databases">
        <title>A transcriptomic atlas of mushroom development highlights an independent origin of complex multicellularity.</title>
        <authorList>
            <consortium name="DOE Joint Genome Institute"/>
            <person name="Krizsan K."/>
            <person name="Almasi E."/>
            <person name="Merenyi Z."/>
            <person name="Sahu N."/>
            <person name="Viragh M."/>
            <person name="Koszo T."/>
            <person name="Mondo S."/>
            <person name="Kiss B."/>
            <person name="Balint B."/>
            <person name="Kues U."/>
            <person name="Barry K."/>
            <person name="Hegedus J.C."/>
            <person name="Henrissat B."/>
            <person name="Johnson J."/>
            <person name="Lipzen A."/>
            <person name="Ohm R."/>
            <person name="Nagy I."/>
            <person name="Pangilinan J."/>
            <person name="Yan J."/>
            <person name="Xiong Y."/>
            <person name="Grigoriev I.V."/>
            <person name="Hibbett D.S."/>
            <person name="Nagy L.G."/>
        </authorList>
    </citation>
    <scope>NUCLEOTIDE SEQUENCE [LARGE SCALE GENOMIC DNA]</scope>
    <source>
        <strain evidence="2 3">SZMC22713</strain>
    </source>
</reference>
<name>A0A4Y7PTB7_9AGAM</name>
<protein>
    <submittedName>
        <fullName evidence="2">Uncharacterized protein</fullName>
    </submittedName>
</protein>
<organism evidence="2 3">
    <name type="scientific">Rickenella mellea</name>
    <dbReference type="NCBI Taxonomy" id="50990"/>
    <lineage>
        <taxon>Eukaryota</taxon>
        <taxon>Fungi</taxon>
        <taxon>Dikarya</taxon>
        <taxon>Basidiomycota</taxon>
        <taxon>Agaricomycotina</taxon>
        <taxon>Agaricomycetes</taxon>
        <taxon>Hymenochaetales</taxon>
        <taxon>Rickenellaceae</taxon>
        <taxon>Rickenella</taxon>
    </lineage>
</organism>
<evidence type="ECO:0000313" key="2">
    <source>
        <dbReference type="EMBL" id="TDL18643.1"/>
    </source>
</evidence>
<dbReference type="EMBL" id="ML170205">
    <property type="protein sequence ID" value="TDL18643.1"/>
    <property type="molecule type" value="Genomic_DNA"/>
</dbReference>
<gene>
    <name evidence="2" type="ORF">BD410DRAFT_900724</name>
</gene>
<dbReference type="Proteomes" id="UP000294933">
    <property type="component" value="Unassembled WGS sequence"/>
</dbReference>
<evidence type="ECO:0000256" key="1">
    <source>
        <dbReference type="SAM" id="MobiDB-lite"/>
    </source>
</evidence>
<dbReference type="VEuPathDB" id="FungiDB:BD410DRAFT_900724"/>
<dbReference type="AlphaFoldDB" id="A0A4Y7PTB7"/>